<dbReference type="EMBL" id="KZ308270">
    <property type="protein sequence ID" value="KAG8226158.1"/>
    <property type="molecule type" value="Genomic_DNA"/>
</dbReference>
<comment type="caution">
    <text evidence="1">The sequence shown here is derived from an EMBL/GenBank/DDBJ whole genome shotgun (WGS) entry which is preliminary data.</text>
</comment>
<proteinExistence type="predicted"/>
<accession>A0A8K0NYG1</accession>
<dbReference type="InterPro" id="IPR036691">
    <property type="entry name" value="Endo/exonu/phosph_ase_sf"/>
</dbReference>
<keyword evidence="2" id="KW-1185">Reference proteome</keyword>
<organism evidence="1 2">
    <name type="scientific">Ladona fulva</name>
    <name type="common">Scarce chaser dragonfly</name>
    <name type="synonym">Libellula fulva</name>
    <dbReference type="NCBI Taxonomy" id="123851"/>
    <lineage>
        <taxon>Eukaryota</taxon>
        <taxon>Metazoa</taxon>
        <taxon>Ecdysozoa</taxon>
        <taxon>Arthropoda</taxon>
        <taxon>Hexapoda</taxon>
        <taxon>Insecta</taxon>
        <taxon>Pterygota</taxon>
        <taxon>Palaeoptera</taxon>
        <taxon>Odonata</taxon>
        <taxon>Epiprocta</taxon>
        <taxon>Anisoptera</taxon>
        <taxon>Libelluloidea</taxon>
        <taxon>Libellulidae</taxon>
        <taxon>Ladona</taxon>
    </lineage>
</organism>
<dbReference type="AlphaFoldDB" id="A0A8K0NYG1"/>
<gene>
    <name evidence="1" type="ORF">J437_LFUL007395</name>
</gene>
<evidence type="ECO:0000313" key="2">
    <source>
        <dbReference type="Proteomes" id="UP000792457"/>
    </source>
</evidence>
<dbReference type="OrthoDB" id="7474049at2759"/>
<reference evidence="1" key="1">
    <citation type="submission" date="2013-04" db="EMBL/GenBank/DDBJ databases">
        <authorList>
            <person name="Qu J."/>
            <person name="Murali S.C."/>
            <person name="Bandaranaike D."/>
            <person name="Bellair M."/>
            <person name="Blankenburg K."/>
            <person name="Chao H."/>
            <person name="Dinh H."/>
            <person name="Doddapaneni H."/>
            <person name="Downs B."/>
            <person name="Dugan-Rocha S."/>
            <person name="Elkadiri S."/>
            <person name="Gnanaolivu R.D."/>
            <person name="Hernandez B."/>
            <person name="Javaid M."/>
            <person name="Jayaseelan J.C."/>
            <person name="Lee S."/>
            <person name="Li M."/>
            <person name="Ming W."/>
            <person name="Munidasa M."/>
            <person name="Muniz J."/>
            <person name="Nguyen L."/>
            <person name="Ongeri F."/>
            <person name="Osuji N."/>
            <person name="Pu L.-L."/>
            <person name="Puazo M."/>
            <person name="Qu C."/>
            <person name="Quiroz J."/>
            <person name="Raj R."/>
            <person name="Weissenberger G."/>
            <person name="Xin Y."/>
            <person name="Zou X."/>
            <person name="Han Y."/>
            <person name="Richards S."/>
            <person name="Worley K."/>
            <person name="Muzny D."/>
            <person name="Gibbs R."/>
        </authorList>
    </citation>
    <scope>NUCLEOTIDE SEQUENCE</scope>
    <source>
        <strain evidence="1">Sampled in the wild</strain>
    </source>
</reference>
<sequence length="92" mass="11063">MLEEELRLRRDFRLLQREITDAIADWRKHHNELIILTWNAGGAVARKTPELFSFMLKHRVEVALLQETHLRPHHRWSVPGYAVYRQDRQTPP</sequence>
<evidence type="ECO:0000313" key="1">
    <source>
        <dbReference type="EMBL" id="KAG8226158.1"/>
    </source>
</evidence>
<dbReference type="Gene3D" id="3.60.10.10">
    <property type="entry name" value="Endonuclease/exonuclease/phosphatase"/>
    <property type="match status" value="1"/>
</dbReference>
<reference evidence="1" key="2">
    <citation type="submission" date="2017-10" db="EMBL/GenBank/DDBJ databases">
        <title>Ladona fulva Genome sequencing and assembly.</title>
        <authorList>
            <person name="Murali S."/>
            <person name="Richards S."/>
            <person name="Bandaranaike D."/>
            <person name="Bellair M."/>
            <person name="Blankenburg K."/>
            <person name="Chao H."/>
            <person name="Dinh H."/>
            <person name="Doddapaneni H."/>
            <person name="Dugan-Rocha S."/>
            <person name="Elkadiri S."/>
            <person name="Gnanaolivu R."/>
            <person name="Hernandez B."/>
            <person name="Skinner E."/>
            <person name="Javaid M."/>
            <person name="Lee S."/>
            <person name="Li M."/>
            <person name="Ming W."/>
            <person name="Munidasa M."/>
            <person name="Muniz J."/>
            <person name="Nguyen L."/>
            <person name="Hughes D."/>
            <person name="Osuji N."/>
            <person name="Pu L.-L."/>
            <person name="Puazo M."/>
            <person name="Qu C."/>
            <person name="Quiroz J."/>
            <person name="Raj R."/>
            <person name="Weissenberger G."/>
            <person name="Xin Y."/>
            <person name="Zou X."/>
            <person name="Han Y."/>
            <person name="Worley K."/>
            <person name="Muzny D."/>
            <person name="Gibbs R."/>
        </authorList>
    </citation>
    <scope>NUCLEOTIDE SEQUENCE</scope>
    <source>
        <strain evidence="1">Sampled in the wild</strain>
    </source>
</reference>
<protein>
    <submittedName>
        <fullName evidence="1">Uncharacterized protein</fullName>
    </submittedName>
</protein>
<name>A0A8K0NYG1_LADFU</name>
<dbReference type="SUPFAM" id="SSF56219">
    <property type="entry name" value="DNase I-like"/>
    <property type="match status" value="1"/>
</dbReference>
<dbReference type="Proteomes" id="UP000792457">
    <property type="component" value="Unassembled WGS sequence"/>
</dbReference>